<dbReference type="PANTHER" id="PTHR47053:SF1">
    <property type="entry name" value="MUREIN DD-ENDOPEPTIDASE MEPH-RELATED"/>
    <property type="match status" value="1"/>
</dbReference>
<organism evidence="6">
    <name type="scientific">marine metagenome</name>
    <dbReference type="NCBI Taxonomy" id="408172"/>
    <lineage>
        <taxon>unclassified sequences</taxon>
        <taxon>metagenomes</taxon>
        <taxon>ecological metagenomes</taxon>
    </lineage>
</organism>
<evidence type="ECO:0000256" key="3">
    <source>
        <dbReference type="ARBA" id="ARBA00022801"/>
    </source>
</evidence>
<dbReference type="Gene3D" id="3.90.1720.10">
    <property type="entry name" value="endopeptidase domain like (from Nostoc punctiforme)"/>
    <property type="match status" value="1"/>
</dbReference>
<proteinExistence type="inferred from homology"/>
<dbReference type="InterPro" id="IPR051202">
    <property type="entry name" value="Peptidase_C40"/>
</dbReference>
<dbReference type="GO" id="GO:0008234">
    <property type="term" value="F:cysteine-type peptidase activity"/>
    <property type="evidence" value="ECO:0007669"/>
    <property type="project" value="UniProtKB-KW"/>
</dbReference>
<dbReference type="SUPFAM" id="SSF54001">
    <property type="entry name" value="Cysteine proteinases"/>
    <property type="match status" value="1"/>
</dbReference>
<keyword evidence="4" id="KW-0788">Thiol protease</keyword>
<comment type="similarity">
    <text evidence="1">Belongs to the peptidase C40 family.</text>
</comment>
<dbReference type="PROSITE" id="PS51935">
    <property type="entry name" value="NLPC_P60"/>
    <property type="match status" value="1"/>
</dbReference>
<name>A0A382PEJ6_9ZZZZ</name>
<feature type="non-terminal residue" evidence="6">
    <location>
        <position position="133"/>
    </location>
</feature>
<dbReference type="InterPro" id="IPR000064">
    <property type="entry name" value="NLP_P60_dom"/>
</dbReference>
<dbReference type="GO" id="GO:0006508">
    <property type="term" value="P:proteolysis"/>
    <property type="evidence" value="ECO:0007669"/>
    <property type="project" value="UniProtKB-KW"/>
</dbReference>
<dbReference type="InterPro" id="IPR038765">
    <property type="entry name" value="Papain-like_cys_pep_sf"/>
</dbReference>
<dbReference type="Pfam" id="PF00877">
    <property type="entry name" value="NLPC_P60"/>
    <property type="match status" value="1"/>
</dbReference>
<evidence type="ECO:0000256" key="1">
    <source>
        <dbReference type="ARBA" id="ARBA00007074"/>
    </source>
</evidence>
<gene>
    <name evidence="6" type="ORF">METZ01_LOCUS323206</name>
</gene>
<evidence type="ECO:0000313" key="6">
    <source>
        <dbReference type="EMBL" id="SVC70352.1"/>
    </source>
</evidence>
<evidence type="ECO:0000256" key="2">
    <source>
        <dbReference type="ARBA" id="ARBA00022670"/>
    </source>
</evidence>
<keyword evidence="2" id="KW-0645">Protease</keyword>
<dbReference type="EMBL" id="UINC01106005">
    <property type="protein sequence ID" value="SVC70352.1"/>
    <property type="molecule type" value="Genomic_DNA"/>
</dbReference>
<dbReference type="AlphaFoldDB" id="A0A382PEJ6"/>
<evidence type="ECO:0000259" key="5">
    <source>
        <dbReference type="PROSITE" id="PS51935"/>
    </source>
</evidence>
<keyword evidence="3" id="KW-0378">Hydrolase</keyword>
<accession>A0A382PEJ6</accession>
<evidence type="ECO:0000256" key="4">
    <source>
        <dbReference type="ARBA" id="ARBA00022807"/>
    </source>
</evidence>
<reference evidence="6" key="1">
    <citation type="submission" date="2018-05" db="EMBL/GenBank/DDBJ databases">
        <authorList>
            <person name="Lanie J.A."/>
            <person name="Ng W.-L."/>
            <person name="Kazmierczak K.M."/>
            <person name="Andrzejewski T.M."/>
            <person name="Davidsen T.M."/>
            <person name="Wayne K.J."/>
            <person name="Tettelin H."/>
            <person name="Glass J.I."/>
            <person name="Rusch D."/>
            <person name="Podicherti R."/>
            <person name="Tsui H.-C.T."/>
            <person name="Winkler M.E."/>
        </authorList>
    </citation>
    <scope>NUCLEOTIDE SEQUENCE</scope>
</reference>
<sequence>MSVAACLLLGACAGISPAPRYTGVASTGSGQEEAVGPELATRQHARLQGGDRRLMKVIDSYIGVPYLWGGTTRQGMDCSALTRAVLREAYGVELPRTSRQMYQLGKPMDRQALRAGDLVFFRIDDSGPGISHV</sequence>
<protein>
    <recommendedName>
        <fullName evidence="5">NlpC/P60 domain-containing protein</fullName>
    </recommendedName>
</protein>
<dbReference type="PANTHER" id="PTHR47053">
    <property type="entry name" value="MUREIN DD-ENDOPEPTIDASE MEPH-RELATED"/>
    <property type="match status" value="1"/>
</dbReference>
<feature type="domain" description="NlpC/P60" evidence="5">
    <location>
        <begin position="48"/>
        <end position="133"/>
    </location>
</feature>